<dbReference type="InterPro" id="IPR035986">
    <property type="entry name" value="PKD_dom_sf"/>
</dbReference>
<dbReference type="AlphaFoldDB" id="A0ABD5PRP0"/>
<gene>
    <name evidence="5" type="ORF">ACFO5R_11755</name>
</gene>
<dbReference type="NCBIfam" id="TIGR01840">
    <property type="entry name" value="esterase_phb"/>
    <property type="match status" value="1"/>
</dbReference>
<feature type="region of interest" description="Disordered" evidence="3">
    <location>
        <begin position="338"/>
        <end position="381"/>
    </location>
</feature>
<protein>
    <submittedName>
        <fullName evidence="5">PHB depolymerase family esterase</fullName>
    </submittedName>
</protein>
<keyword evidence="1" id="KW-0732">Signal</keyword>
<evidence type="ECO:0000313" key="6">
    <source>
        <dbReference type="Proteomes" id="UP001595898"/>
    </source>
</evidence>
<evidence type="ECO:0000259" key="4">
    <source>
        <dbReference type="PROSITE" id="PS50093"/>
    </source>
</evidence>
<sequence length="497" mass="52423">MTADNGDGVSGTNVNRRTVLGAAGKATVGAAALGATTGSAAADGSYTRHEHGGLEYTKYVPGAVDGSDAVPLVVMLHGCTQDADDFAAGTGMNEVADENEFVVLYPEQSSGRHYNDCWQWFNDRNTTWGRGEAAIIAGMVDEVKSEHNIDDGEVYAAGLSAGGAMVPNLVVEYADVFSAAGVHSGLEYDAVEDENSGLLAMTQCTAKDPQEAGTRAYDRMEEFGITDAVPTIVFHGTDDTTVYPCNGEQAAEQATQTNDLAYNDADDDAIDYDPDETYTDCSAPKCAAVSEFHDPDGRSLVEYWEVDGLGHAWAGGDSAGSYTDPDGPDASREMWAFFSNGATDPGDDDPVAEASADPNPAAPGESITFDASNSSHPDGAIESYEWDFDDGTAATGETVTHSYDSTGTRTVELRITGTDGATATDTVTLDVIEDGFDGYCGTDDNYSHVDAGRAWTDGSYAYAEGSDENMGLYNVFETSRLKETSPGYFELVESCDG</sequence>
<organism evidence="5 6">
    <name type="scientific">Halosolutus amylolyticus</name>
    <dbReference type="NCBI Taxonomy" id="2932267"/>
    <lineage>
        <taxon>Archaea</taxon>
        <taxon>Methanobacteriati</taxon>
        <taxon>Methanobacteriota</taxon>
        <taxon>Stenosarchaea group</taxon>
        <taxon>Halobacteria</taxon>
        <taxon>Halobacteriales</taxon>
        <taxon>Natrialbaceae</taxon>
        <taxon>Halosolutus</taxon>
    </lineage>
</organism>
<dbReference type="CDD" id="cd00146">
    <property type="entry name" value="PKD"/>
    <property type="match status" value="1"/>
</dbReference>
<evidence type="ECO:0000256" key="3">
    <source>
        <dbReference type="SAM" id="MobiDB-lite"/>
    </source>
</evidence>
<dbReference type="InterPro" id="IPR013783">
    <property type="entry name" value="Ig-like_fold"/>
</dbReference>
<dbReference type="PROSITE" id="PS51318">
    <property type="entry name" value="TAT"/>
    <property type="match status" value="1"/>
</dbReference>
<dbReference type="InterPro" id="IPR022409">
    <property type="entry name" value="PKD/Chitinase_dom"/>
</dbReference>
<dbReference type="GO" id="GO:0016787">
    <property type="term" value="F:hydrolase activity"/>
    <property type="evidence" value="ECO:0007669"/>
    <property type="project" value="UniProtKB-KW"/>
</dbReference>
<keyword evidence="6" id="KW-1185">Reference proteome</keyword>
<dbReference type="Proteomes" id="UP001595898">
    <property type="component" value="Unassembled WGS sequence"/>
</dbReference>
<proteinExistence type="predicted"/>
<evidence type="ECO:0000313" key="5">
    <source>
        <dbReference type="EMBL" id="MFC4542594.1"/>
    </source>
</evidence>
<evidence type="ECO:0000256" key="1">
    <source>
        <dbReference type="ARBA" id="ARBA00022729"/>
    </source>
</evidence>
<dbReference type="Pfam" id="PF10503">
    <property type="entry name" value="Esterase_PHB"/>
    <property type="match status" value="1"/>
</dbReference>
<feature type="domain" description="PKD" evidence="4">
    <location>
        <begin position="350"/>
        <end position="431"/>
    </location>
</feature>
<dbReference type="PROSITE" id="PS50093">
    <property type="entry name" value="PKD"/>
    <property type="match status" value="1"/>
</dbReference>
<dbReference type="EMBL" id="JBHSFA010000007">
    <property type="protein sequence ID" value="MFC4542594.1"/>
    <property type="molecule type" value="Genomic_DNA"/>
</dbReference>
<dbReference type="SMART" id="SM00089">
    <property type="entry name" value="PKD"/>
    <property type="match status" value="1"/>
</dbReference>
<dbReference type="Gene3D" id="2.60.40.10">
    <property type="entry name" value="Immunoglobulins"/>
    <property type="match status" value="1"/>
</dbReference>
<dbReference type="InterPro" id="IPR029058">
    <property type="entry name" value="AB_hydrolase_fold"/>
</dbReference>
<dbReference type="InterPro" id="IPR050955">
    <property type="entry name" value="Plant_Biomass_Hydrol_Est"/>
</dbReference>
<dbReference type="PANTHER" id="PTHR43037">
    <property type="entry name" value="UNNAMED PRODUCT-RELATED"/>
    <property type="match status" value="1"/>
</dbReference>
<dbReference type="Pfam" id="PF18911">
    <property type="entry name" value="PKD_4"/>
    <property type="match status" value="1"/>
</dbReference>
<dbReference type="InterPro" id="IPR010126">
    <property type="entry name" value="Esterase_phb"/>
</dbReference>
<evidence type="ECO:0000256" key="2">
    <source>
        <dbReference type="ARBA" id="ARBA00022801"/>
    </source>
</evidence>
<dbReference type="RefSeq" id="WP_250140709.1">
    <property type="nucleotide sequence ID" value="NZ_JALIQP010000002.1"/>
</dbReference>
<name>A0ABD5PRP0_9EURY</name>
<comment type="caution">
    <text evidence="5">The sequence shown here is derived from an EMBL/GenBank/DDBJ whole genome shotgun (WGS) entry which is preliminary data.</text>
</comment>
<dbReference type="InterPro" id="IPR000601">
    <property type="entry name" value="PKD_dom"/>
</dbReference>
<accession>A0ABD5PRP0</accession>
<dbReference type="SUPFAM" id="SSF49299">
    <property type="entry name" value="PKD domain"/>
    <property type="match status" value="1"/>
</dbReference>
<reference evidence="5 6" key="1">
    <citation type="journal article" date="2019" name="Int. J. Syst. Evol. Microbiol.">
        <title>The Global Catalogue of Microorganisms (GCM) 10K type strain sequencing project: providing services to taxonomists for standard genome sequencing and annotation.</title>
        <authorList>
            <consortium name="The Broad Institute Genomics Platform"/>
            <consortium name="The Broad Institute Genome Sequencing Center for Infectious Disease"/>
            <person name="Wu L."/>
            <person name="Ma J."/>
        </authorList>
    </citation>
    <scope>NUCLEOTIDE SEQUENCE [LARGE SCALE GENOMIC DNA]</scope>
    <source>
        <strain evidence="5 6">WLHS5</strain>
    </source>
</reference>
<keyword evidence="2" id="KW-0378">Hydrolase</keyword>
<dbReference type="Gene3D" id="3.40.50.1820">
    <property type="entry name" value="alpha/beta hydrolase"/>
    <property type="match status" value="1"/>
</dbReference>
<dbReference type="PANTHER" id="PTHR43037:SF1">
    <property type="entry name" value="BLL1128 PROTEIN"/>
    <property type="match status" value="1"/>
</dbReference>
<dbReference type="InterPro" id="IPR006311">
    <property type="entry name" value="TAT_signal"/>
</dbReference>
<dbReference type="SUPFAM" id="SSF53474">
    <property type="entry name" value="alpha/beta-Hydrolases"/>
    <property type="match status" value="2"/>
</dbReference>